<feature type="transmembrane region" description="Helical" evidence="6">
    <location>
        <begin position="351"/>
        <end position="375"/>
    </location>
</feature>
<dbReference type="InterPro" id="IPR011701">
    <property type="entry name" value="MFS"/>
</dbReference>
<feature type="transmembrane region" description="Helical" evidence="6">
    <location>
        <begin position="190"/>
        <end position="208"/>
    </location>
</feature>
<feature type="transmembrane region" description="Helical" evidence="6">
    <location>
        <begin position="158"/>
        <end position="178"/>
    </location>
</feature>
<dbReference type="GO" id="GO:0022857">
    <property type="term" value="F:transmembrane transporter activity"/>
    <property type="evidence" value="ECO:0007669"/>
    <property type="project" value="InterPro"/>
</dbReference>
<evidence type="ECO:0000256" key="4">
    <source>
        <dbReference type="ARBA" id="ARBA00022989"/>
    </source>
</evidence>
<dbReference type="InterPro" id="IPR020846">
    <property type="entry name" value="MFS_dom"/>
</dbReference>
<keyword evidence="9" id="KW-1185">Reference proteome</keyword>
<dbReference type="GO" id="GO:0016020">
    <property type="term" value="C:membrane"/>
    <property type="evidence" value="ECO:0007669"/>
    <property type="project" value="UniProtKB-SubCell"/>
</dbReference>
<evidence type="ECO:0000256" key="1">
    <source>
        <dbReference type="ARBA" id="ARBA00004141"/>
    </source>
</evidence>
<dbReference type="Proteomes" id="UP000095401">
    <property type="component" value="Chromosome"/>
</dbReference>
<dbReference type="CDD" id="cd17321">
    <property type="entry name" value="MFS_MMR_MDR_like"/>
    <property type="match status" value="1"/>
</dbReference>
<dbReference type="InterPro" id="IPR036259">
    <property type="entry name" value="MFS_trans_sf"/>
</dbReference>
<comment type="subcellular location">
    <subcellularLocation>
        <location evidence="1">Membrane</location>
        <topology evidence="1">Multi-pass membrane protein</topology>
    </subcellularLocation>
</comment>
<dbReference type="Gene3D" id="1.20.1250.20">
    <property type="entry name" value="MFS general substrate transporter like domains"/>
    <property type="match status" value="1"/>
</dbReference>
<sequence>MTLLTLCLAVLIAQIDTSVVNLALHSIGQYFHTDVSLLQWTVDGYNLTYAALLLTGGLLADLYGRRRLFMTGAAVFILASLICAGATSMSILLFGRVAAGLGAALLLPASLAIIRVCWPDPHARGRALGIWAACNGLALAIGPSLGGEMIHSFGWRSIFLLVVPIGLITLVLAVFSIPESSHPGGRHFDAGGQLSGAIALAALATAGIEFQNAPSLAAFSLAITAIAIAFFIRQESRRGEQALVPLALFTSPVFNGAMIATAAMTFGMYGVLFLLPLSWQKEGLLGPAGAGIALIPMALIFVLVSPFSGWLTERLGNRPVTSSGVGLIGCGLLLLAVTAHDESMIAAEVALILTGIGMGLATGPLMGVAVGAVSAARSGSAAALVNVARMSGATLGVAVLGSLFAIMGSNANGLSTAMAFGGGIQIAAAILAWRTTRPLPQQTG</sequence>
<dbReference type="PROSITE" id="PS50850">
    <property type="entry name" value="MFS"/>
    <property type="match status" value="1"/>
</dbReference>
<organism evidence="8 9">
    <name type="scientific">Acidihalobacter yilgarnensis</name>
    <dbReference type="NCBI Taxonomy" id="2819280"/>
    <lineage>
        <taxon>Bacteria</taxon>
        <taxon>Pseudomonadati</taxon>
        <taxon>Pseudomonadota</taxon>
        <taxon>Gammaproteobacteria</taxon>
        <taxon>Chromatiales</taxon>
        <taxon>Ectothiorhodospiraceae</taxon>
        <taxon>Acidihalobacter</taxon>
    </lineage>
</organism>
<evidence type="ECO:0000256" key="6">
    <source>
        <dbReference type="SAM" id="Phobius"/>
    </source>
</evidence>
<dbReference type="InterPro" id="IPR005829">
    <property type="entry name" value="Sugar_transporter_CS"/>
</dbReference>
<dbReference type="PANTHER" id="PTHR42718:SF9">
    <property type="entry name" value="MAJOR FACILITATOR SUPERFAMILY MULTIDRUG TRANSPORTER MFSC"/>
    <property type="match status" value="1"/>
</dbReference>
<evidence type="ECO:0000313" key="9">
    <source>
        <dbReference type="Proteomes" id="UP000095401"/>
    </source>
</evidence>
<dbReference type="EMBL" id="CP017415">
    <property type="protein sequence ID" value="AOU97700.1"/>
    <property type="molecule type" value="Genomic_DNA"/>
</dbReference>
<feature type="transmembrane region" description="Helical" evidence="6">
    <location>
        <begin position="287"/>
        <end position="308"/>
    </location>
</feature>
<dbReference type="Gene3D" id="1.20.1720.10">
    <property type="entry name" value="Multidrug resistance protein D"/>
    <property type="match status" value="1"/>
</dbReference>
<feature type="transmembrane region" description="Helical" evidence="6">
    <location>
        <begin position="128"/>
        <end position="146"/>
    </location>
</feature>
<feature type="transmembrane region" description="Helical" evidence="6">
    <location>
        <begin position="320"/>
        <end position="339"/>
    </location>
</feature>
<feature type="transmembrane region" description="Helical" evidence="6">
    <location>
        <begin position="253"/>
        <end position="275"/>
    </location>
</feature>
<feature type="transmembrane region" description="Helical" evidence="6">
    <location>
        <begin position="45"/>
        <end position="63"/>
    </location>
</feature>
<feature type="transmembrane region" description="Helical" evidence="6">
    <location>
        <begin position="214"/>
        <end position="232"/>
    </location>
</feature>
<evidence type="ECO:0000256" key="2">
    <source>
        <dbReference type="ARBA" id="ARBA00022448"/>
    </source>
</evidence>
<name>A0A1D8IMK9_9GAMM</name>
<dbReference type="AlphaFoldDB" id="A0A1D8IMK9"/>
<dbReference type="SUPFAM" id="SSF103473">
    <property type="entry name" value="MFS general substrate transporter"/>
    <property type="match status" value="1"/>
</dbReference>
<protein>
    <submittedName>
        <fullName evidence="8">MFS transporter</fullName>
    </submittedName>
</protein>
<keyword evidence="4 6" id="KW-1133">Transmembrane helix</keyword>
<accession>A0A1D8IMK9</accession>
<feature type="transmembrane region" description="Helical" evidence="6">
    <location>
        <begin position="387"/>
        <end position="407"/>
    </location>
</feature>
<feature type="transmembrane region" description="Helical" evidence="6">
    <location>
        <begin position="68"/>
        <end position="91"/>
    </location>
</feature>
<evidence type="ECO:0000259" key="7">
    <source>
        <dbReference type="PROSITE" id="PS50850"/>
    </source>
</evidence>
<keyword evidence="3 6" id="KW-0812">Transmembrane</keyword>
<feature type="domain" description="Major facilitator superfamily (MFS) profile" evidence="7">
    <location>
        <begin position="2"/>
        <end position="440"/>
    </location>
</feature>
<proteinExistence type="predicted"/>
<reference evidence="9" key="1">
    <citation type="submission" date="2016-09" db="EMBL/GenBank/DDBJ databases">
        <title>Acidihalobacter prosperus F5.</title>
        <authorList>
            <person name="Khaleque H.N."/>
            <person name="Ramsay J.P."/>
            <person name="Kaksonen A.H."/>
            <person name="Boxall N.J."/>
            <person name="Watkin E.L.J."/>
        </authorList>
    </citation>
    <scope>NUCLEOTIDE SEQUENCE [LARGE SCALE GENOMIC DNA]</scope>
    <source>
        <strain evidence="9">F5</strain>
    </source>
</reference>
<keyword evidence="5 6" id="KW-0472">Membrane</keyword>
<dbReference type="KEGG" id="aprs:BI364_06765"/>
<evidence type="ECO:0000313" key="8">
    <source>
        <dbReference type="EMBL" id="AOU97700.1"/>
    </source>
</evidence>
<feature type="transmembrane region" description="Helical" evidence="6">
    <location>
        <begin position="413"/>
        <end position="433"/>
    </location>
</feature>
<dbReference type="PANTHER" id="PTHR42718">
    <property type="entry name" value="MAJOR FACILITATOR SUPERFAMILY MULTIDRUG TRANSPORTER MFSC"/>
    <property type="match status" value="1"/>
</dbReference>
<keyword evidence="2" id="KW-0813">Transport</keyword>
<gene>
    <name evidence="8" type="ORF">BI364_06765</name>
</gene>
<dbReference type="RefSeq" id="WP_070078085.1">
    <property type="nucleotide sequence ID" value="NZ_CP017415.1"/>
</dbReference>
<dbReference type="PRINTS" id="PR01036">
    <property type="entry name" value="TCRTETB"/>
</dbReference>
<dbReference type="Pfam" id="PF07690">
    <property type="entry name" value="MFS_1"/>
    <property type="match status" value="1"/>
</dbReference>
<evidence type="ECO:0000256" key="5">
    <source>
        <dbReference type="ARBA" id="ARBA00023136"/>
    </source>
</evidence>
<feature type="transmembrane region" description="Helical" evidence="6">
    <location>
        <begin position="97"/>
        <end position="116"/>
    </location>
</feature>
<evidence type="ECO:0000256" key="3">
    <source>
        <dbReference type="ARBA" id="ARBA00022692"/>
    </source>
</evidence>
<dbReference type="PROSITE" id="PS00216">
    <property type="entry name" value="SUGAR_TRANSPORT_1"/>
    <property type="match status" value="1"/>
</dbReference>